<dbReference type="InterPro" id="IPR011010">
    <property type="entry name" value="DNA_brk_join_enz"/>
</dbReference>
<reference evidence="2" key="2">
    <citation type="submission" date="2022-09" db="EMBL/GenBank/DDBJ databases">
        <title>Biosynthetic gene clusters of Dactylosporangioum fulvum.</title>
        <authorList>
            <person name="Caradec T."/>
        </authorList>
    </citation>
    <scope>NUCLEOTIDE SEQUENCE</scope>
    <source>
        <strain evidence="2">NRRL B-16292</strain>
    </source>
</reference>
<feature type="compositionally biased region" description="Low complexity" evidence="1">
    <location>
        <begin position="455"/>
        <end position="474"/>
    </location>
</feature>
<evidence type="ECO:0000313" key="3">
    <source>
        <dbReference type="Proteomes" id="UP001059617"/>
    </source>
</evidence>
<protein>
    <submittedName>
        <fullName evidence="2">Integrase</fullName>
    </submittedName>
</protein>
<dbReference type="SUPFAM" id="SSF56349">
    <property type="entry name" value="DNA breaking-rejoining enzymes"/>
    <property type="match status" value="1"/>
</dbReference>
<gene>
    <name evidence="2" type="ORF">Dfulv_21235</name>
</gene>
<sequence>MCRTQAIAQLGKMRLRGPVPAGVKLEHWQLFLAGFGYEVHSPLPQEQVTGHAVAVPLTWQLPGQLSLFSWPRDFTRFIRATHANPGNPALIHARAVARGLAEARGWSHHLVDEIDDALVVLLSGHAPGDRLTYTEIGHVDRLGYNVSRTAEVIAHLGLLDDDRVDTTDRWLTGKLTLLAAAIAEDVQAWASHLRHGGPRSRPRASATMRNYLGAALPALISWSVRYSHLREVTRDDVREHLDTLVGLPRKRCLVGLRSLFRYCKRAGRIFRNPTARLSAGNVGSGLPMPIPDGLLAQAVRACTTPAQRLLLALAAIHAARPVALRDMMLDDVDLPGRRLTINGHARRLDEVTAILLERYLADRQRRWPHTLNRHLFLSEQTGHDQRPVSDWWLDKPLQGLNVTLKQISMDRQLEEALNHGPDALHLASLFGIGERTAMRYADAARQLLATPPAPSDRASSSISSANAAPVAPFS</sequence>
<feature type="region of interest" description="Disordered" evidence="1">
    <location>
        <begin position="450"/>
        <end position="474"/>
    </location>
</feature>
<dbReference type="EMBL" id="CP073720">
    <property type="protein sequence ID" value="UWP86623.1"/>
    <property type="molecule type" value="Genomic_DNA"/>
</dbReference>
<proteinExistence type="predicted"/>
<dbReference type="RefSeq" id="WP_259865977.1">
    <property type="nucleotide sequence ID" value="NZ_BAAAST010000003.1"/>
</dbReference>
<reference evidence="2" key="1">
    <citation type="submission" date="2021-04" db="EMBL/GenBank/DDBJ databases">
        <authorList>
            <person name="Hartkoorn R.C."/>
            <person name="Beaudoing E."/>
            <person name="Hot D."/>
        </authorList>
    </citation>
    <scope>NUCLEOTIDE SEQUENCE</scope>
    <source>
        <strain evidence="2">NRRL B-16292</strain>
    </source>
</reference>
<name>A0ABY5WCY7_9ACTN</name>
<evidence type="ECO:0000313" key="2">
    <source>
        <dbReference type="EMBL" id="UWP86623.1"/>
    </source>
</evidence>
<dbReference type="Proteomes" id="UP001059617">
    <property type="component" value="Chromosome"/>
</dbReference>
<evidence type="ECO:0000256" key="1">
    <source>
        <dbReference type="SAM" id="MobiDB-lite"/>
    </source>
</evidence>
<organism evidence="2 3">
    <name type="scientific">Dactylosporangium fulvum</name>
    <dbReference type="NCBI Taxonomy" id="53359"/>
    <lineage>
        <taxon>Bacteria</taxon>
        <taxon>Bacillati</taxon>
        <taxon>Actinomycetota</taxon>
        <taxon>Actinomycetes</taxon>
        <taxon>Micromonosporales</taxon>
        <taxon>Micromonosporaceae</taxon>
        <taxon>Dactylosporangium</taxon>
    </lineage>
</organism>
<keyword evidence="3" id="KW-1185">Reference proteome</keyword>
<accession>A0ABY5WCY7</accession>